<keyword evidence="1" id="KW-0343">GTPase activation</keyword>
<gene>
    <name evidence="4" type="ORF">ATY40_BA7502635</name>
</gene>
<dbReference type="GO" id="GO:0051056">
    <property type="term" value="P:regulation of small GTPase mediated signal transduction"/>
    <property type="evidence" value="ECO:0007669"/>
    <property type="project" value="InterPro"/>
</dbReference>
<dbReference type="SUPFAM" id="SSF111347">
    <property type="entry name" value="Rap/Ran-GAP"/>
    <property type="match status" value="1"/>
</dbReference>
<dbReference type="Gene3D" id="3.40.50.11210">
    <property type="entry name" value="Rap/Ran-GAP"/>
    <property type="match status" value="1"/>
</dbReference>
<dbReference type="InterPro" id="IPR018515">
    <property type="entry name" value="Tuberin-type_domain"/>
</dbReference>
<dbReference type="PROSITE" id="PS50085">
    <property type="entry name" value="RAPGAP"/>
    <property type="match status" value="1"/>
</dbReference>
<evidence type="ECO:0000256" key="1">
    <source>
        <dbReference type="ARBA" id="ARBA00022468"/>
    </source>
</evidence>
<dbReference type="Pfam" id="PF02145">
    <property type="entry name" value="Rap_GAP"/>
    <property type="match status" value="1"/>
</dbReference>
<dbReference type="GO" id="GO:0033596">
    <property type="term" value="C:TSC1-TSC2 complex"/>
    <property type="evidence" value="ECO:0007669"/>
    <property type="project" value="TreeGrafter"/>
</dbReference>
<proteinExistence type="predicted"/>
<feature type="domain" description="Rap-GAP" evidence="3">
    <location>
        <begin position="1213"/>
        <end position="1446"/>
    </location>
</feature>
<evidence type="ECO:0000313" key="4">
    <source>
        <dbReference type="EMBL" id="ANZ75964.1"/>
    </source>
</evidence>
<feature type="compositionally biased region" description="Low complexity" evidence="2">
    <location>
        <begin position="27"/>
        <end position="37"/>
    </location>
</feature>
<dbReference type="PANTHER" id="PTHR10063:SF0">
    <property type="entry name" value="TUBERIN"/>
    <property type="match status" value="1"/>
</dbReference>
<dbReference type="PANTHER" id="PTHR10063">
    <property type="entry name" value="TUBERIN"/>
    <property type="match status" value="1"/>
</dbReference>
<accession>A0A1B2JD22</accession>
<dbReference type="SUPFAM" id="SSF48371">
    <property type="entry name" value="ARM repeat"/>
    <property type="match status" value="1"/>
</dbReference>
<dbReference type="Pfam" id="PF11864">
    <property type="entry name" value="DUF3384"/>
    <property type="match status" value="1"/>
</dbReference>
<protein>
    <submittedName>
        <fullName evidence="4">BA75_02635T0</fullName>
    </submittedName>
</protein>
<dbReference type="Pfam" id="PF03542">
    <property type="entry name" value="Tuberin"/>
    <property type="match status" value="1"/>
</dbReference>
<dbReference type="InterPro" id="IPR016024">
    <property type="entry name" value="ARM-type_fold"/>
</dbReference>
<keyword evidence="5" id="KW-1185">Reference proteome</keyword>
<evidence type="ECO:0000313" key="5">
    <source>
        <dbReference type="Proteomes" id="UP000094565"/>
    </source>
</evidence>
<dbReference type="FunFam" id="3.40.50.11210:FF:000007">
    <property type="entry name" value="Tuberous sclerosis 2"/>
    <property type="match status" value="1"/>
</dbReference>
<evidence type="ECO:0000259" key="3">
    <source>
        <dbReference type="PROSITE" id="PS50085"/>
    </source>
</evidence>
<evidence type="ECO:0000256" key="2">
    <source>
        <dbReference type="SAM" id="MobiDB-lite"/>
    </source>
</evidence>
<dbReference type="InterPro" id="IPR035974">
    <property type="entry name" value="Rap/Ran-GAP_sf"/>
</dbReference>
<dbReference type="InterPro" id="IPR024584">
    <property type="entry name" value="Tuberin_N"/>
</dbReference>
<dbReference type="GO" id="GO:0005096">
    <property type="term" value="F:GTPase activator activity"/>
    <property type="evidence" value="ECO:0007669"/>
    <property type="project" value="UniProtKB-KW"/>
</dbReference>
<dbReference type="OrthoDB" id="19311at2759"/>
<dbReference type="Proteomes" id="UP000094565">
    <property type="component" value="Chromosome 2"/>
</dbReference>
<reference evidence="4 5" key="1">
    <citation type="submission" date="2016-02" db="EMBL/GenBank/DDBJ databases">
        <title>Comparative genomic and transcriptomic foundation for Pichia pastoris.</title>
        <authorList>
            <person name="Love K.R."/>
            <person name="Shah K.A."/>
            <person name="Whittaker C.A."/>
            <person name="Wu J."/>
            <person name="Bartlett M.C."/>
            <person name="Ma D."/>
            <person name="Leeson R.L."/>
            <person name="Priest M."/>
            <person name="Young S.K."/>
            <person name="Love J.C."/>
        </authorList>
    </citation>
    <scope>NUCLEOTIDE SEQUENCE [LARGE SCALE GENOMIC DNA]</scope>
    <source>
        <strain evidence="4 5">ATCC 28485</strain>
    </source>
</reference>
<organism evidence="4 5">
    <name type="scientific">Komagataella pastoris</name>
    <name type="common">Yeast</name>
    <name type="synonym">Pichia pastoris</name>
    <dbReference type="NCBI Taxonomy" id="4922"/>
    <lineage>
        <taxon>Eukaryota</taxon>
        <taxon>Fungi</taxon>
        <taxon>Dikarya</taxon>
        <taxon>Ascomycota</taxon>
        <taxon>Saccharomycotina</taxon>
        <taxon>Pichiomycetes</taxon>
        <taxon>Pichiales</taxon>
        <taxon>Pichiaceae</taxon>
        <taxon>Komagataella</taxon>
    </lineage>
</organism>
<feature type="region of interest" description="Disordered" evidence="2">
    <location>
        <begin position="27"/>
        <end position="48"/>
    </location>
</feature>
<name>A0A1B2JD22_PICPA</name>
<dbReference type="GO" id="GO:0005634">
    <property type="term" value="C:nucleus"/>
    <property type="evidence" value="ECO:0007669"/>
    <property type="project" value="InterPro"/>
</dbReference>
<dbReference type="EMBL" id="CP014585">
    <property type="protein sequence ID" value="ANZ75964.1"/>
    <property type="molecule type" value="Genomic_DNA"/>
</dbReference>
<dbReference type="GO" id="GO:0032007">
    <property type="term" value="P:negative regulation of TOR signaling"/>
    <property type="evidence" value="ECO:0007669"/>
    <property type="project" value="TreeGrafter"/>
</dbReference>
<sequence length="1532" mass="174596">MHSLKHDPPEPSTGFGHVLKSFTKSFKSSTSTSGKKSLPINPLTIGGDPTQRGLLEKVSEGSVQSRTEHLLKLYESIGSFSVSSIPEIWYLVKDLLGSNNPDDTRVAALNMLNLCISLDESAISSTIMYYDDILRYCTFTPSGLDRHFNLFLRALTTLTIDGTNIHLLATYEKKPLGKFLSQAMAIVENSLISASHRNESAENINDTLCQILIYITDCIKFNSNSFESFELTHFLSQVVTFTKITSNTSVVERCLFFIEALSLYGIFPMDQLTSVISTLASVYTSKAEEFQEFRHKVIRILDTLIQNSQTTIPTILAICELIHQSHFVLEVNEDVIIGSLELLKVLIKQEIDGRALNKHKNDQLDMFLDTSMSLLLESWEKSSEIPSLVVKAALLKFFLEMLDTSSDYYKIFSSLFWFNSDSSLWRCFDNLVNYSYDEEEDDDVDDYYQLVGSLLSLLQRLSETGKVLGMKDNCMNFFNNSFKRLSDSHAISVIEYYEKNLLCYEFNVDWEKNCVEILQRYFSNKNLSLTTRFKAFMVVKDACTYTIQLKTENSFVSTYLYILFLKFEEDLSASDEELKEKILDCCIDLCREIDYDSFKELITNLTQRFEETKDVRRRSITSLYSYASGNQMSRFANPRLSDAASSNEKSVYRSSKSIAMLIGKLFIVSTVSYQDDDKVLLLYDCLLKMAAFGIKMKFYSTTLIVLKVLIRMRSTTTYDLYFANPIETDGLADAMHRNISTNPSISKVKSLKWVYPESDKLHYIPFECLDKCVSCSKISVSKDSSFVDVRKWFKIVLDILTNFYDWELYSYVMAHFCAQLSNLYLFDDSTSFIQGFRKVITDQLELKLPNSLNPPENVAKTDIQIASIRVLSALVAYHACFSKQDQDQLVAALIHGLSSWEKTAIPCLHSLVICCYELPRSLKRYLSSILTALQTRISSTFAIAHILEFLMALCQLPRMSSEFSLLEFKRVFGVAFKFIEYAKDNFLNSDSSDENQPNQSSYAKFGQEIEFDKLPSTKSTAVTPQLLQYIMALSYNVITSWFLVIPLKDRKFLSPFLIRNLLSSSVKSEDSDVSDEALATIDFVSRYTYSNMGLTWTGDKQDQRNTNDSDEEELYREASWISGISIITIKTNKVTGESTITVRKPIGTSEFSVSVEGQLPTNIHKDDEENENLPKPANYTPNFLLLQFMHPLGTRVCNKPLPLSNDDGVKRSVDLFDKVPVVTALKAGIIYIGKGQSTEQQVLSNILGSDGYHKFITEIGDVIRLKDSQSFYVGGLDTTSDIDGEFAISWGNQITRLIFHTTTLMPNNEDDPQCSMKKRHIGNNFVNIFYNDSESPFDFNLIKSQFNFINIVIQPHSRNLHKYESNHSENFYKIKMYRRAGLPGVFSTSHFKLISVSELPTFVRNTTIMASLFANVWNADGAYISNWAHRVSKILSIRDKSVVYHDSLKEKQGENGSDWLENSQSRSHSNTVVAQSFLDQLSQLDISMVPSVPNSAASAEDKEEKKKRFKFQYVHENDSELYERMEFNSFTT</sequence>
<dbReference type="InterPro" id="IPR027107">
    <property type="entry name" value="Tuberin/Ral-act_asu"/>
</dbReference>
<dbReference type="InterPro" id="IPR000331">
    <property type="entry name" value="Rap/Ran_GAP_dom"/>
</dbReference>